<feature type="domain" description="Biogenesis factor required for ATP synthase 1-like C-terminal" evidence="3">
    <location>
        <begin position="137"/>
        <end position="294"/>
    </location>
</feature>
<dbReference type="InterPro" id="IPR048378">
    <property type="entry name" value="BFA1-like_C"/>
</dbReference>
<dbReference type="STRING" id="1173027.Mic7113_0924"/>
<feature type="region of interest" description="Disordered" evidence="1">
    <location>
        <begin position="174"/>
        <end position="197"/>
    </location>
</feature>
<dbReference type="InterPro" id="IPR022017">
    <property type="entry name" value="BFA1-like_DUF3598"/>
</dbReference>
<feature type="compositionally biased region" description="Basic and acidic residues" evidence="1">
    <location>
        <begin position="174"/>
        <end position="189"/>
    </location>
</feature>
<dbReference type="InterPro" id="IPR012674">
    <property type="entry name" value="Calycin"/>
</dbReference>
<feature type="domain" description="DUF3598" evidence="2">
    <location>
        <begin position="1"/>
        <end position="132"/>
    </location>
</feature>
<name>K9W9A7_9CYAN</name>
<dbReference type="SUPFAM" id="SSF50814">
    <property type="entry name" value="Lipocalins"/>
    <property type="match status" value="2"/>
</dbReference>
<accession>K9W9A7</accession>
<dbReference type="Pfam" id="PF21053">
    <property type="entry name" value="BFA1_C"/>
    <property type="match status" value="1"/>
</dbReference>
<evidence type="ECO:0000313" key="5">
    <source>
        <dbReference type="Proteomes" id="UP000010471"/>
    </source>
</evidence>
<dbReference type="Pfam" id="PF12204">
    <property type="entry name" value="DUF3598_N"/>
    <property type="match status" value="1"/>
</dbReference>
<dbReference type="PATRIC" id="fig|1173027.3.peg.1017"/>
<evidence type="ECO:0000259" key="3">
    <source>
        <dbReference type="Pfam" id="PF21053"/>
    </source>
</evidence>
<keyword evidence="5" id="KW-1185">Reference proteome</keyword>
<dbReference type="PANTHER" id="PTHR33404:SF1">
    <property type="entry name" value="SLL0497 PROTEIN"/>
    <property type="match status" value="1"/>
</dbReference>
<dbReference type="RefSeq" id="WP_015180983.1">
    <property type="nucleotide sequence ID" value="NC_019738.1"/>
</dbReference>
<dbReference type="eggNOG" id="ENOG502Z85V">
    <property type="taxonomic scope" value="Bacteria"/>
</dbReference>
<dbReference type="GO" id="GO:0005886">
    <property type="term" value="C:plasma membrane"/>
    <property type="evidence" value="ECO:0007669"/>
    <property type="project" value="TreeGrafter"/>
</dbReference>
<evidence type="ECO:0000259" key="2">
    <source>
        <dbReference type="Pfam" id="PF12204"/>
    </source>
</evidence>
<gene>
    <name evidence="4" type="ORF">Mic7113_0924</name>
</gene>
<dbReference type="AlphaFoldDB" id="K9W9A7"/>
<protein>
    <submittedName>
        <fullName evidence="4">Uncharacterized protein</fullName>
    </submittedName>
</protein>
<evidence type="ECO:0000256" key="1">
    <source>
        <dbReference type="SAM" id="MobiDB-lite"/>
    </source>
</evidence>
<dbReference type="Proteomes" id="UP000010471">
    <property type="component" value="Chromosome"/>
</dbReference>
<dbReference type="KEGG" id="mic:Mic7113_0924"/>
<dbReference type="PANTHER" id="PTHR33404">
    <property type="entry name" value="CELL DIVISION TOPOLOGICAL SPECIFICITY FACTOR HOMOLOG, CHLOROPLASTIC"/>
    <property type="match status" value="1"/>
</dbReference>
<dbReference type="OrthoDB" id="516684at2"/>
<proteinExistence type="predicted"/>
<evidence type="ECO:0000313" key="4">
    <source>
        <dbReference type="EMBL" id="AFZ16823.1"/>
    </source>
</evidence>
<reference evidence="4 5" key="1">
    <citation type="submission" date="2012-06" db="EMBL/GenBank/DDBJ databases">
        <title>Finished chromosome of genome of Microcoleus sp. PCC 7113.</title>
        <authorList>
            <consortium name="US DOE Joint Genome Institute"/>
            <person name="Gugger M."/>
            <person name="Coursin T."/>
            <person name="Rippka R."/>
            <person name="Tandeau De Marsac N."/>
            <person name="Huntemann M."/>
            <person name="Wei C.-L."/>
            <person name="Han J."/>
            <person name="Detter J.C."/>
            <person name="Han C."/>
            <person name="Tapia R."/>
            <person name="Chen A."/>
            <person name="Kyrpides N."/>
            <person name="Mavromatis K."/>
            <person name="Markowitz V."/>
            <person name="Szeto E."/>
            <person name="Ivanova N."/>
            <person name="Pagani I."/>
            <person name="Pati A."/>
            <person name="Goodwin L."/>
            <person name="Nordberg H.P."/>
            <person name="Cantor M.N."/>
            <person name="Hua S.X."/>
            <person name="Woyke T."/>
            <person name="Kerfeld C.A."/>
        </authorList>
    </citation>
    <scope>NUCLEOTIDE SEQUENCE [LARGE SCALE GENOMIC DNA]</scope>
    <source>
        <strain evidence="4 5">PCC 7113</strain>
    </source>
</reference>
<sequence length="298" mass="33264">MLTQWECLLKNLGEWQGSFTRVSPQGEQVEDTPTVVSLAGLNNHQTIRQIVRYLPPDQAVKETVLEYSSLNRSTLFFENGAFSQGSIQWGPFSEFGAELGLIEGNRRLRLLQLFNKDSQLAQLTLIREKLANTDTPERPPLTLEQLLGAWEGEAVTIYPDWRSPETYPTRLEIHHEESDCSERSNKGDDSTGAGGSDRIVQQLTFGSGASARTIRSTARVNGSILHFDQSPLPTQVLLLPDGASANCPLHIKPGHRFVLEVGWLLQPDRRQRLVRSYSDSGEWVSLTLVTEHKVTTGS</sequence>
<dbReference type="EMBL" id="CP003630">
    <property type="protein sequence ID" value="AFZ16823.1"/>
    <property type="molecule type" value="Genomic_DNA"/>
</dbReference>
<dbReference type="HOGENOM" id="CLU_1000544_0_0_3"/>
<dbReference type="Gene3D" id="2.40.128.20">
    <property type="match status" value="2"/>
</dbReference>
<organism evidence="4 5">
    <name type="scientific">Allocoleopsis franciscana PCC 7113</name>
    <dbReference type="NCBI Taxonomy" id="1173027"/>
    <lineage>
        <taxon>Bacteria</taxon>
        <taxon>Bacillati</taxon>
        <taxon>Cyanobacteriota</taxon>
        <taxon>Cyanophyceae</taxon>
        <taxon>Coleofasciculales</taxon>
        <taxon>Coleofasciculaceae</taxon>
        <taxon>Allocoleopsis</taxon>
        <taxon>Allocoleopsis franciscana</taxon>
    </lineage>
</organism>
<dbReference type="GO" id="GO:0000918">
    <property type="term" value="P:division septum site selection"/>
    <property type="evidence" value="ECO:0007669"/>
    <property type="project" value="TreeGrafter"/>
</dbReference>